<organism evidence="1">
    <name type="scientific">Timema poppense</name>
    <name type="common">Walking stick</name>
    <dbReference type="NCBI Taxonomy" id="170557"/>
    <lineage>
        <taxon>Eukaryota</taxon>
        <taxon>Metazoa</taxon>
        <taxon>Ecdysozoa</taxon>
        <taxon>Arthropoda</taxon>
        <taxon>Hexapoda</taxon>
        <taxon>Insecta</taxon>
        <taxon>Pterygota</taxon>
        <taxon>Neoptera</taxon>
        <taxon>Polyneoptera</taxon>
        <taxon>Phasmatodea</taxon>
        <taxon>Timematodea</taxon>
        <taxon>Timematoidea</taxon>
        <taxon>Timematidae</taxon>
        <taxon>Timema</taxon>
    </lineage>
</organism>
<gene>
    <name evidence="1" type="ORF">TPSB3V08_LOCUS4556</name>
</gene>
<name>A0A7R9H1G9_TIMPO</name>
<proteinExistence type="predicted"/>
<reference evidence="1" key="1">
    <citation type="submission" date="2020-11" db="EMBL/GenBank/DDBJ databases">
        <authorList>
            <person name="Tran Van P."/>
        </authorList>
    </citation>
    <scope>NUCLEOTIDE SEQUENCE</scope>
</reference>
<protein>
    <submittedName>
        <fullName evidence="1">Uncharacterized protein</fullName>
    </submittedName>
</protein>
<sequence length="255" mass="28454">MLGSLNHVELDCGGWGDQGPSLGRLEDVWRTRPVYVTYPLMSDSLANPDILLCQLDIHLSEIKGVWFYCISLKISLTEKPPPVHPTEIRASISPSSAVELNTTSALANYATEAGYKTLPIGGCLHVVLAIRWCDDGYYGVVEPGVKGSKCYYDKLYRRFQVPEGSRFKSVRHLWFVGGLESHINLKPDNSFNHGSQDGLIACQRNYLIVVNKNSRDNSMNVIETLSANVWPTSVSNAYVHTIQEVIFFTHAMFDA</sequence>
<evidence type="ECO:0000313" key="1">
    <source>
        <dbReference type="EMBL" id="CAD7404564.1"/>
    </source>
</evidence>
<dbReference type="AlphaFoldDB" id="A0A7R9H1G9"/>
<dbReference type="EMBL" id="OD002211">
    <property type="protein sequence ID" value="CAD7404564.1"/>
    <property type="molecule type" value="Genomic_DNA"/>
</dbReference>
<accession>A0A7R9H1G9</accession>